<keyword evidence="4 6" id="KW-1133">Transmembrane helix</keyword>
<feature type="transmembrane region" description="Helical" evidence="6">
    <location>
        <begin position="107"/>
        <end position="131"/>
    </location>
</feature>
<feature type="transmembrane region" description="Helical" evidence="6">
    <location>
        <begin position="381"/>
        <end position="398"/>
    </location>
</feature>
<evidence type="ECO:0000256" key="4">
    <source>
        <dbReference type="ARBA" id="ARBA00022989"/>
    </source>
</evidence>
<name>A0A0A7I8T6_9BIFI</name>
<feature type="transmembrane region" description="Helical" evidence="6">
    <location>
        <begin position="171"/>
        <end position="193"/>
    </location>
</feature>
<accession>A0A0A7I8T6</accession>
<comment type="subcellular location">
    <subcellularLocation>
        <location evidence="1">Cell membrane</location>
        <topology evidence="1">Multi-pass membrane protein</topology>
    </subcellularLocation>
</comment>
<dbReference type="KEGG" id="bpsp:AH67_06860"/>
<dbReference type="PANTHER" id="PTHR42770">
    <property type="entry name" value="AMINO ACID TRANSPORTER-RELATED"/>
    <property type="match status" value="1"/>
</dbReference>
<evidence type="ECO:0000256" key="5">
    <source>
        <dbReference type="ARBA" id="ARBA00023136"/>
    </source>
</evidence>
<evidence type="ECO:0000313" key="8">
    <source>
        <dbReference type="Proteomes" id="UP000030636"/>
    </source>
</evidence>
<organism evidence="7 8">
    <name type="scientific">Bifidobacterium pseudolongum PV8-2</name>
    <dbReference type="NCBI Taxonomy" id="1447715"/>
    <lineage>
        <taxon>Bacteria</taxon>
        <taxon>Bacillati</taxon>
        <taxon>Actinomycetota</taxon>
        <taxon>Actinomycetes</taxon>
        <taxon>Bifidobacteriales</taxon>
        <taxon>Bifidobacteriaceae</taxon>
        <taxon>Bifidobacterium</taxon>
    </lineage>
</organism>
<dbReference type="InterPro" id="IPR002293">
    <property type="entry name" value="AA/rel_permease1"/>
</dbReference>
<keyword evidence="3 6" id="KW-0812">Transmembrane</keyword>
<dbReference type="Gene3D" id="1.20.1740.10">
    <property type="entry name" value="Amino acid/polyamine transporter I"/>
    <property type="match status" value="1"/>
</dbReference>
<dbReference type="STRING" id="1447715.AH67_06860"/>
<dbReference type="Proteomes" id="UP000030636">
    <property type="component" value="Chromosome"/>
</dbReference>
<dbReference type="HOGENOM" id="CLU_007946_6_0_11"/>
<dbReference type="InterPro" id="IPR050367">
    <property type="entry name" value="APC_superfamily"/>
</dbReference>
<feature type="transmembrane region" description="Helical" evidence="6">
    <location>
        <begin position="65"/>
        <end position="86"/>
    </location>
</feature>
<proteinExistence type="predicted"/>
<dbReference type="AlphaFoldDB" id="A0A0A7I8T6"/>
<evidence type="ECO:0000256" key="3">
    <source>
        <dbReference type="ARBA" id="ARBA00022692"/>
    </source>
</evidence>
<dbReference type="OrthoDB" id="9762947at2"/>
<feature type="transmembrane region" description="Helical" evidence="6">
    <location>
        <begin position="36"/>
        <end position="59"/>
    </location>
</feature>
<feature type="transmembrane region" description="Helical" evidence="6">
    <location>
        <begin position="410"/>
        <end position="429"/>
    </location>
</feature>
<evidence type="ECO:0000256" key="6">
    <source>
        <dbReference type="SAM" id="Phobius"/>
    </source>
</evidence>
<protein>
    <submittedName>
        <fullName evidence="7">Porin</fullName>
    </submittedName>
</protein>
<reference evidence="7 8" key="1">
    <citation type="journal article" date="2015" name="Genome Announc.">
        <title>Bifidobacterium pseudolongum Strain PV8-2, Isolated from a Stool Sample of an Anemic Kenyan Infant.</title>
        <authorList>
            <person name="Vazquez-Gutierrez P."/>
            <person name="Lacroix C."/>
            <person name="Chassard C."/>
            <person name="Klumpp J."/>
            <person name="Stevens M.J."/>
            <person name="Jans C."/>
        </authorList>
    </citation>
    <scope>NUCLEOTIDE SEQUENCE [LARGE SCALE GENOMIC DNA]</scope>
    <source>
        <strain evidence="7 8">PV8-2</strain>
    </source>
</reference>
<dbReference type="GO" id="GO:0005886">
    <property type="term" value="C:plasma membrane"/>
    <property type="evidence" value="ECO:0007669"/>
    <property type="project" value="UniProtKB-SubCell"/>
</dbReference>
<feature type="transmembrane region" description="Helical" evidence="6">
    <location>
        <begin position="297"/>
        <end position="327"/>
    </location>
</feature>
<evidence type="ECO:0000313" key="7">
    <source>
        <dbReference type="EMBL" id="AIZ16673.1"/>
    </source>
</evidence>
<evidence type="ECO:0000256" key="1">
    <source>
        <dbReference type="ARBA" id="ARBA00004651"/>
    </source>
</evidence>
<dbReference type="PIRSF" id="PIRSF006060">
    <property type="entry name" value="AA_transporter"/>
    <property type="match status" value="1"/>
</dbReference>
<keyword evidence="5 6" id="KW-0472">Membrane</keyword>
<feature type="transmembrane region" description="Helical" evidence="6">
    <location>
        <begin position="348"/>
        <end position="369"/>
    </location>
</feature>
<dbReference type="RefSeq" id="WP_081277538.1">
    <property type="nucleotide sequence ID" value="NZ_CP007457.1"/>
</dbReference>
<evidence type="ECO:0000256" key="2">
    <source>
        <dbReference type="ARBA" id="ARBA00022475"/>
    </source>
</evidence>
<sequence>MAANTAGSVSTGKGTAVQTAAQGKTHPKRTLTTKDLIVFGMIFMVPIAPFSIIASVAAVSHGMPAIAYLIAMVAMLFTALSFGMMVPLFPSSGSIYIYASHEMSTGVGFVVGWLMILQYLITPAIMLLMAANALHQYLPGVPVWVWCVVFLALITGIAMRGMGATVLVDKLALTAELIVLALFFVFGVIYVVHHPETAHFSGTAFFNPSKFDMGAMMSAVSLCALSYVGFGSIVTLDDECVQPKKGPGKAMIIIVLILGFLYMSMSFLTMCMDPSGNIMIANQNSGFYAVAGLAGKWLGVLCAVANALALGLFTSLSGMTAISSLMYTMAQDGGLPKFLGTLNKKTNVPTGATLFTAVVNLVLIFVFIFVGQNTAAKVSNFGALSTYFMLNVVVIWGLGIKGRQYKGRTFWRSILCPLIGAIVTFVIFVSLGLDVWIVGVIWTLLGIVYYLVWTKGMHHTMDLERSVA</sequence>
<feature type="transmembrane region" description="Helical" evidence="6">
    <location>
        <begin position="143"/>
        <end position="159"/>
    </location>
</feature>
<feature type="transmembrane region" description="Helical" evidence="6">
    <location>
        <begin position="248"/>
        <end position="269"/>
    </location>
</feature>
<keyword evidence="2" id="KW-1003">Cell membrane</keyword>
<dbReference type="PANTHER" id="PTHR42770:SF16">
    <property type="entry name" value="AMINO ACID PERMEASE"/>
    <property type="match status" value="1"/>
</dbReference>
<dbReference type="EMBL" id="CP007457">
    <property type="protein sequence ID" value="AIZ16673.1"/>
    <property type="molecule type" value="Genomic_DNA"/>
</dbReference>
<gene>
    <name evidence="7" type="ORF">AH67_06860</name>
</gene>
<dbReference type="Pfam" id="PF13520">
    <property type="entry name" value="AA_permease_2"/>
    <property type="match status" value="1"/>
</dbReference>
<feature type="transmembrane region" description="Helical" evidence="6">
    <location>
        <begin position="435"/>
        <end position="453"/>
    </location>
</feature>
<keyword evidence="8" id="KW-1185">Reference proteome</keyword>
<feature type="transmembrane region" description="Helical" evidence="6">
    <location>
        <begin position="213"/>
        <end position="236"/>
    </location>
</feature>
<dbReference type="GO" id="GO:0022857">
    <property type="term" value="F:transmembrane transporter activity"/>
    <property type="evidence" value="ECO:0007669"/>
    <property type="project" value="InterPro"/>
</dbReference>